<name>A0A1G9Y4Y6_9BACT</name>
<reference evidence="1 2" key="1">
    <citation type="submission" date="2016-10" db="EMBL/GenBank/DDBJ databases">
        <authorList>
            <person name="de Groot N.N."/>
        </authorList>
    </citation>
    <scope>NUCLEOTIDE SEQUENCE [LARGE SCALE GENOMIC DNA]</scope>
    <source>
        <strain evidence="1 2">DSM 21668</strain>
    </source>
</reference>
<dbReference type="InterPro" id="IPR034660">
    <property type="entry name" value="DinB/YfiT-like"/>
</dbReference>
<accession>A0A1G9Y4Y6</accession>
<dbReference type="STRING" id="563176.SAMN04488090_4819"/>
<organism evidence="1 2">
    <name type="scientific">Siphonobacter aquaeclarae</name>
    <dbReference type="NCBI Taxonomy" id="563176"/>
    <lineage>
        <taxon>Bacteria</taxon>
        <taxon>Pseudomonadati</taxon>
        <taxon>Bacteroidota</taxon>
        <taxon>Cytophagia</taxon>
        <taxon>Cytophagales</taxon>
        <taxon>Cytophagaceae</taxon>
        <taxon>Siphonobacter</taxon>
    </lineage>
</organism>
<proteinExistence type="predicted"/>
<protein>
    <submittedName>
        <fullName evidence="1">Uncharacterized damage-inducible protein DinB (Forms a four-helix bundle)</fullName>
    </submittedName>
</protein>
<dbReference type="Gene3D" id="1.20.120.450">
    <property type="entry name" value="dinb family like domain"/>
    <property type="match status" value="1"/>
</dbReference>
<evidence type="ECO:0000313" key="2">
    <source>
        <dbReference type="Proteomes" id="UP000198901"/>
    </source>
</evidence>
<evidence type="ECO:0000313" key="1">
    <source>
        <dbReference type="EMBL" id="SDN04098.1"/>
    </source>
</evidence>
<dbReference type="EMBL" id="FNGS01000012">
    <property type="protein sequence ID" value="SDN04098.1"/>
    <property type="molecule type" value="Genomic_DNA"/>
</dbReference>
<gene>
    <name evidence="1" type="ORF">SAMN04488090_4819</name>
</gene>
<dbReference type="SUPFAM" id="SSF109854">
    <property type="entry name" value="DinB/YfiT-like putative metalloenzymes"/>
    <property type="match status" value="1"/>
</dbReference>
<keyword evidence="2" id="KW-1185">Reference proteome</keyword>
<dbReference type="AlphaFoldDB" id="A0A1G9Y4Y6"/>
<sequence>MITDPGVFSEVRRDCLPVGADLPIFGCLSPAPMNLSQQIAKHVRDTYTGGNWTSSSYRQHLADVTWQEAVTKIGSFNTLLTLVWHTTYYLTAVRKVLEGEPLHAKDAWSFDHPPVGSAEEWDAILQKTWQEAEAFAALVEQLPESRLNEAFIDGQYGTWFRNLEGIVEHSHYHLGQIVLLKKMLRQWPLPEPLLPDA</sequence>
<dbReference type="Proteomes" id="UP000198901">
    <property type="component" value="Unassembled WGS sequence"/>
</dbReference>